<dbReference type="PROSITE" id="PS00041">
    <property type="entry name" value="HTH_ARAC_FAMILY_1"/>
    <property type="match status" value="1"/>
</dbReference>
<dbReference type="SUPFAM" id="SSF46689">
    <property type="entry name" value="Homeodomain-like"/>
    <property type="match status" value="2"/>
</dbReference>
<proteinExistence type="predicted"/>
<dbReference type="SMART" id="SM00342">
    <property type="entry name" value="HTH_ARAC"/>
    <property type="match status" value="1"/>
</dbReference>
<dbReference type="InterPro" id="IPR018060">
    <property type="entry name" value="HTH_AraC"/>
</dbReference>
<protein>
    <submittedName>
        <fullName evidence="5">Helix-turn-helix domain-containing protein</fullName>
    </submittedName>
</protein>
<dbReference type="Pfam" id="PF12833">
    <property type="entry name" value="HTH_18"/>
    <property type="match status" value="1"/>
</dbReference>
<feature type="domain" description="HTH araC/xylS-type" evidence="4">
    <location>
        <begin position="7"/>
        <end position="105"/>
    </location>
</feature>
<dbReference type="PANTHER" id="PTHR43280">
    <property type="entry name" value="ARAC-FAMILY TRANSCRIPTIONAL REGULATOR"/>
    <property type="match status" value="1"/>
</dbReference>
<accession>A0ABV8K9K5</accession>
<keyword evidence="6" id="KW-1185">Reference proteome</keyword>
<gene>
    <name evidence="5" type="ORF">ACFOZ8_24095</name>
</gene>
<evidence type="ECO:0000256" key="1">
    <source>
        <dbReference type="ARBA" id="ARBA00023015"/>
    </source>
</evidence>
<dbReference type="InterPro" id="IPR009057">
    <property type="entry name" value="Homeodomain-like_sf"/>
</dbReference>
<organism evidence="5 6">
    <name type="scientific">Paenibacillus xanthanilyticus</name>
    <dbReference type="NCBI Taxonomy" id="1783531"/>
    <lineage>
        <taxon>Bacteria</taxon>
        <taxon>Bacillati</taxon>
        <taxon>Bacillota</taxon>
        <taxon>Bacilli</taxon>
        <taxon>Bacillales</taxon>
        <taxon>Paenibacillaceae</taxon>
        <taxon>Paenibacillus</taxon>
    </lineage>
</organism>
<dbReference type="PANTHER" id="PTHR43280:SF2">
    <property type="entry name" value="HTH-TYPE TRANSCRIPTIONAL REGULATOR EXSA"/>
    <property type="match status" value="1"/>
</dbReference>
<dbReference type="Gene3D" id="1.10.10.60">
    <property type="entry name" value="Homeodomain-like"/>
    <property type="match status" value="2"/>
</dbReference>
<dbReference type="PROSITE" id="PS01124">
    <property type="entry name" value="HTH_ARAC_FAMILY_2"/>
    <property type="match status" value="1"/>
</dbReference>
<dbReference type="Proteomes" id="UP001595715">
    <property type="component" value="Unassembled WGS sequence"/>
</dbReference>
<dbReference type="RefSeq" id="WP_377721324.1">
    <property type="nucleotide sequence ID" value="NZ_JBHSAM010000034.1"/>
</dbReference>
<evidence type="ECO:0000256" key="3">
    <source>
        <dbReference type="ARBA" id="ARBA00023163"/>
    </source>
</evidence>
<dbReference type="EMBL" id="JBHSAM010000034">
    <property type="protein sequence ID" value="MFC4102708.1"/>
    <property type="molecule type" value="Genomic_DNA"/>
</dbReference>
<comment type="caution">
    <text evidence="5">The sequence shown here is derived from an EMBL/GenBank/DDBJ whole genome shotgun (WGS) entry which is preliminary data.</text>
</comment>
<keyword evidence="1" id="KW-0805">Transcription regulation</keyword>
<evidence type="ECO:0000256" key="2">
    <source>
        <dbReference type="ARBA" id="ARBA00023125"/>
    </source>
</evidence>
<dbReference type="InterPro" id="IPR020449">
    <property type="entry name" value="Tscrpt_reg_AraC-type_HTH"/>
</dbReference>
<keyword evidence="3" id="KW-0804">Transcription</keyword>
<evidence type="ECO:0000259" key="4">
    <source>
        <dbReference type="PROSITE" id="PS01124"/>
    </source>
</evidence>
<dbReference type="PRINTS" id="PR00032">
    <property type="entry name" value="HTHARAC"/>
</dbReference>
<evidence type="ECO:0000313" key="6">
    <source>
        <dbReference type="Proteomes" id="UP001595715"/>
    </source>
</evidence>
<evidence type="ECO:0000313" key="5">
    <source>
        <dbReference type="EMBL" id="MFC4102708.1"/>
    </source>
</evidence>
<sequence length="105" mass="12267">MPPLSFKKAMEHLHDHYKQPVNRDQMARICSMSVSYFSLLFKKITGYSYVNYVHKVRMDKAKILLRSGLAPISEVAFEVGYQDPLYFSKLFSREVGLSPREYRKG</sequence>
<dbReference type="InterPro" id="IPR018062">
    <property type="entry name" value="HTH_AraC-typ_CS"/>
</dbReference>
<reference evidence="6" key="1">
    <citation type="journal article" date="2019" name="Int. J. Syst. Evol. Microbiol.">
        <title>The Global Catalogue of Microorganisms (GCM) 10K type strain sequencing project: providing services to taxonomists for standard genome sequencing and annotation.</title>
        <authorList>
            <consortium name="The Broad Institute Genomics Platform"/>
            <consortium name="The Broad Institute Genome Sequencing Center for Infectious Disease"/>
            <person name="Wu L."/>
            <person name="Ma J."/>
        </authorList>
    </citation>
    <scope>NUCLEOTIDE SEQUENCE [LARGE SCALE GENOMIC DNA]</scope>
    <source>
        <strain evidence="6">IBRC-M 10987</strain>
    </source>
</reference>
<keyword evidence="2" id="KW-0238">DNA-binding</keyword>
<name>A0ABV8K9K5_9BACL</name>